<evidence type="ECO:0000256" key="3">
    <source>
        <dbReference type="ARBA" id="ARBA00023098"/>
    </source>
</evidence>
<dbReference type="InterPro" id="IPR002641">
    <property type="entry name" value="PNPLA_dom"/>
</dbReference>
<dbReference type="GO" id="GO:0016787">
    <property type="term" value="F:hydrolase activity"/>
    <property type="evidence" value="ECO:0007669"/>
    <property type="project" value="UniProtKB-UniRule"/>
</dbReference>
<accession>A0A1V3NDG9</accession>
<protein>
    <submittedName>
        <fullName evidence="6">Patatin</fullName>
    </submittedName>
</protein>
<dbReference type="RefSeq" id="WP_245795429.1">
    <property type="nucleotide sequence ID" value="NZ_MVBK01000083.1"/>
</dbReference>
<proteinExistence type="predicted"/>
<dbReference type="Proteomes" id="UP000189462">
    <property type="component" value="Unassembled WGS sequence"/>
</dbReference>
<dbReference type="InterPro" id="IPR050301">
    <property type="entry name" value="NTE"/>
</dbReference>
<feature type="active site" description="Nucleophile" evidence="4">
    <location>
        <position position="54"/>
    </location>
</feature>
<dbReference type="STRING" id="108003.B1C78_13275"/>
<dbReference type="GO" id="GO:0016042">
    <property type="term" value="P:lipid catabolic process"/>
    <property type="evidence" value="ECO:0007669"/>
    <property type="project" value="UniProtKB-UniRule"/>
</dbReference>
<keyword evidence="2 4" id="KW-0442">Lipid degradation</keyword>
<dbReference type="Pfam" id="PF01734">
    <property type="entry name" value="Patatin"/>
    <property type="match status" value="1"/>
</dbReference>
<dbReference type="CDD" id="cd07205">
    <property type="entry name" value="Pat_PNPLA6_PNPLA7_NTE1_like"/>
    <property type="match status" value="1"/>
</dbReference>
<reference evidence="6 7" key="1">
    <citation type="submission" date="2017-02" db="EMBL/GenBank/DDBJ databases">
        <title>Genomic diversity within the haloalkaliphilic genus Thioalkalivibrio.</title>
        <authorList>
            <person name="Ahn A.-C."/>
            <person name="Meier-Kolthoff J."/>
            <person name="Overmars L."/>
            <person name="Richter M."/>
            <person name="Woyke T."/>
            <person name="Sorokin D.Y."/>
            <person name="Muyzer G."/>
        </authorList>
    </citation>
    <scope>NUCLEOTIDE SEQUENCE [LARGE SCALE GENOMIC DNA]</scope>
    <source>
        <strain evidence="6 7">ALJD</strain>
    </source>
</reference>
<gene>
    <name evidence="6" type="ORF">B1C78_13275</name>
</gene>
<keyword evidence="1 4" id="KW-0378">Hydrolase</keyword>
<feature type="short sequence motif" description="DGA/G" evidence="4">
    <location>
        <begin position="184"/>
        <end position="186"/>
    </location>
</feature>
<keyword evidence="7" id="KW-1185">Reference proteome</keyword>
<dbReference type="EMBL" id="MVBK01000083">
    <property type="protein sequence ID" value="OOG22918.1"/>
    <property type="molecule type" value="Genomic_DNA"/>
</dbReference>
<feature type="domain" description="PNPLA" evidence="5">
    <location>
        <begin position="21"/>
        <end position="197"/>
    </location>
</feature>
<comment type="caution">
    <text evidence="6">The sequence shown here is derived from an EMBL/GenBank/DDBJ whole genome shotgun (WGS) entry which is preliminary data.</text>
</comment>
<dbReference type="PROSITE" id="PS51635">
    <property type="entry name" value="PNPLA"/>
    <property type="match status" value="1"/>
</dbReference>
<dbReference type="Gene3D" id="3.40.1090.10">
    <property type="entry name" value="Cytosolic phospholipase A2 catalytic domain"/>
    <property type="match status" value="2"/>
</dbReference>
<evidence type="ECO:0000313" key="6">
    <source>
        <dbReference type="EMBL" id="OOG22918.1"/>
    </source>
</evidence>
<keyword evidence="3 4" id="KW-0443">Lipid metabolism</keyword>
<evidence type="ECO:0000256" key="4">
    <source>
        <dbReference type="PROSITE-ProRule" id="PRU01161"/>
    </source>
</evidence>
<evidence type="ECO:0000256" key="2">
    <source>
        <dbReference type="ARBA" id="ARBA00022963"/>
    </source>
</evidence>
<dbReference type="PANTHER" id="PTHR14226">
    <property type="entry name" value="NEUROPATHY TARGET ESTERASE/SWISS CHEESE D.MELANOGASTER"/>
    <property type="match status" value="1"/>
</dbReference>
<feature type="active site" description="Proton acceptor" evidence="4">
    <location>
        <position position="184"/>
    </location>
</feature>
<organism evidence="6 7">
    <name type="scientific">Thioalkalivibrio denitrificans</name>
    <dbReference type="NCBI Taxonomy" id="108003"/>
    <lineage>
        <taxon>Bacteria</taxon>
        <taxon>Pseudomonadati</taxon>
        <taxon>Pseudomonadota</taxon>
        <taxon>Gammaproteobacteria</taxon>
        <taxon>Chromatiales</taxon>
        <taxon>Ectothiorhodospiraceae</taxon>
        <taxon>Thioalkalivibrio</taxon>
    </lineage>
</organism>
<sequence length="291" mass="31715">MLAGALLPLVARSGGEARIGLALGSGGARGLAHVLVFEVLDDLGLRVHRVAGTSIGAIMGALYASGLSAADIHAHIDRLTVSADENWFRALLEEDLARTIRFLQPDLGGGGLMKADAFLAFLEEVTGREAFEELDVPLQVVATDLWTREQVVMASGDLWPAVNASMAMPGLFSPVTLDDRVLVDGGLTNPLPYDLLWDDCDIVIAVDVLGTRTPEESGAVSYFDTSFSTFQIMQAAIIGEKLRYREPDILVRPDIRDVRVLEFHRFEEIFEQARPAQTSLREELVKRLGKS</sequence>
<feature type="short sequence motif" description="GXSXG" evidence="4">
    <location>
        <begin position="52"/>
        <end position="56"/>
    </location>
</feature>
<evidence type="ECO:0000259" key="5">
    <source>
        <dbReference type="PROSITE" id="PS51635"/>
    </source>
</evidence>
<dbReference type="SUPFAM" id="SSF52151">
    <property type="entry name" value="FabD/lysophospholipase-like"/>
    <property type="match status" value="1"/>
</dbReference>
<evidence type="ECO:0000256" key="1">
    <source>
        <dbReference type="ARBA" id="ARBA00022801"/>
    </source>
</evidence>
<dbReference type="AlphaFoldDB" id="A0A1V3NDG9"/>
<dbReference type="PANTHER" id="PTHR14226:SF29">
    <property type="entry name" value="NEUROPATHY TARGET ESTERASE SWS"/>
    <property type="match status" value="1"/>
</dbReference>
<name>A0A1V3NDG9_9GAMM</name>
<dbReference type="InterPro" id="IPR016035">
    <property type="entry name" value="Acyl_Trfase/lysoPLipase"/>
</dbReference>
<evidence type="ECO:0000313" key="7">
    <source>
        <dbReference type="Proteomes" id="UP000189462"/>
    </source>
</evidence>
<comment type="caution">
    <text evidence="4">Lacks conserved residue(s) required for the propagation of feature annotation.</text>
</comment>